<proteinExistence type="predicted"/>
<dbReference type="AlphaFoldDB" id="A0A2N3L454"/>
<dbReference type="InterPro" id="IPR021497">
    <property type="entry name" value="GTA_holin_3TM"/>
</dbReference>
<keyword evidence="1" id="KW-1133">Transmembrane helix</keyword>
<evidence type="ECO:0000313" key="2">
    <source>
        <dbReference type="EMBL" id="PKR57612.1"/>
    </source>
</evidence>
<evidence type="ECO:0000313" key="3">
    <source>
        <dbReference type="Proteomes" id="UP000233332"/>
    </source>
</evidence>
<organism evidence="2 3">
    <name type="scientific">Thalassospira lohafexi</name>
    <dbReference type="NCBI Taxonomy" id="744227"/>
    <lineage>
        <taxon>Bacteria</taxon>
        <taxon>Pseudomonadati</taxon>
        <taxon>Pseudomonadota</taxon>
        <taxon>Alphaproteobacteria</taxon>
        <taxon>Rhodospirillales</taxon>
        <taxon>Thalassospiraceae</taxon>
        <taxon>Thalassospira</taxon>
    </lineage>
</organism>
<accession>A0A2N3L454</accession>
<dbReference type="EMBL" id="NXGX01000006">
    <property type="protein sequence ID" value="PKR57612.1"/>
    <property type="molecule type" value="Genomic_DNA"/>
</dbReference>
<gene>
    <name evidence="2" type="ORF">COO92_16385</name>
</gene>
<feature type="transmembrane region" description="Helical" evidence="1">
    <location>
        <begin position="78"/>
        <end position="98"/>
    </location>
</feature>
<dbReference type="Proteomes" id="UP000233332">
    <property type="component" value="Unassembled WGS sequence"/>
</dbReference>
<keyword evidence="1" id="KW-0812">Transmembrane</keyword>
<keyword evidence="1" id="KW-0472">Membrane</keyword>
<evidence type="ECO:0000256" key="1">
    <source>
        <dbReference type="SAM" id="Phobius"/>
    </source>
</evidence>
<keyword evidence="3" id="KW-1185">Reference proteome</keyword>
<evidence type="ECO:0008006" key="4">
    <source>
        <dbReference type="Google" id="ProtNLM"/>
    </source>
</evidence>
<reference evidence="2 3" key="1">
    <citation type="submission" date="2017-09" db="EMBL/GenBank/DDBJ databases">
        <title>Biodiversity and function of Thalassospira species in the particle-attached aromatic-hydrocarbon-degrading consortia from the surface seawater of the China South Sea.</title>
        <authorList>
            <person name="Dong C."/>
            <person name="Lai Q."/>
            <person name="Shao Z."/>
        </authorList>
    </citation>
    <scope>NUCLEOTIDE SEQUENCE [LARGE SCALE GENOMIC DNA]</scope>
    <source>
        <strain evidence="2 3">139Z-12</strain>
    </source>
</reference>
<name>A0A2N3L454_9PROT</name>
<sequence>MQTALEVGKKVTGMESEDDIVTALKADPALLLEYQSKAADRAVEMYRAENERLATINQTIQTEVKSEDAYVRRMRPTFGYIMAVTWGLQMGAIAWTIINTPEYAAEVVTAMVSLSTIWSVGLAVLGVYVYGRSGEKKAGVQSNPAGMAALSRMAGGIGKVFAKSSGKSSG</sequence>
<feature type="transmembrane region" description="Helical" evidence="1">
    <location>
        <begin position="110"/>
        <end position="131"/>
    </location>
</feature>
<comment type="caution">
    <text evidence="2">The sequence shown here is derived from an EMBL/GenBank/DDBJ whole genome shotgun (WGS) entry which is preliminary data.</text>
</comment>
<dbReference type="Pfam" id="PF11351">
    <property type="entry name" value="GTA_holin_3TM"/>
    <property type="match status" value="1"/>
</dbReference>
<protein>
    <recommendedName>
        <fullName evidence="4">Ribokinase</fullName>
    </recommendedName>
</protein>